<dbReference type="InterPro" id="IPR009057">
    <property type="entry name" value="Homeodomain-like_sf"/>
</dbReference>
<dbReference type="InterPro" id="IPR050204">
    <property type="entry name" value="AraC_XylS_family_regulators"/>
</dbReference>
<dbReference type="SUPFAM" id="SSF46689">
    <property type="entry name" value="Homeodomain-like"/>
    <property type="match status" value="1"/>
</dbReference>
<keyword evidence="6" id="KW-1185">Reference proteome</keyword>
<evidence type="ECO:0000256" key="1">
    <source>
        <dbReference type="ARBA" id="ARBA00023015"/>
    </source>
</evidence>
<dbReference type="InterPro" id="IPR018062">
    <property type="entry name" value="HTH_AraC-typ_CS"/>
</dbReference>
<feature type="domain" description="HTH araC/xylS-type" evidence="4">
    <location>
        <begin position="159"/>
        <end position="261"/>
    </location>
</feature>
<dbReference type="PROSITE" id="PS01124">
    <property type="entry name" value="HTH_ARAC_FAMILY_2"/>
    <property type="match status" value="1"/>
</dbReference>
<keyword evidence="2" id="KW-0238">DNA-binding</keyword>
<comment type="caution">
    <text evidence="5">The sequence shown here is derived from an EMBL/GenBank/DDBJ whole genome shotgun (WGS) entry which is preliminary data.</text>
</comment>
<dbReference type="RefSeq" id="WP_152229398.1">
    <property type="nucleotide sequence ID" value="NZ_BAAALV010000004.1"/>
</dbReference>
<keyword evidence="1" id="KW-0805">Transcription regulation</keyword>
<dbReference type="Pfam" id="PF20240">
    <property type="entry name" value="DUF6597"/>
    <property type="match status" value="1"/>
</dbReference>
<dbReference type="InterPro" id="IPR018060">
    <property type="entry name" value="HTH_AraC"/>
</dbReference>
<dbReference type="Pfam" id="PF12833">
    <property type="entry name" value="HTH_18"/>
    <property type="match status" value="1"/>
</dbReference>
<dbReference type="Proteomes" id="UP001500784">
    <property type="component" value="Unassembled WGS sequence"/>
</dbReference>
<sequence length="273" mass="29711">MQQQWRGPLYPARLPSFHRVPAPALLADRFRWFWIPEWDLAAGRTSRQEVLPFPALNLVIEQDCVRLYGPATRRSVRDLQGTGWAFGLLLRPAAVPFLCPDPGALKDASTALELPGLRTPVTAAMESKANDDGGARRAAAVAAASAWVETALPTPPPESLLANHFEDLIEADPSLTRVDQAADLLGVSVRSLQRIARKHVGLPPLAMIRRYRLQEAADRLRTDPDLGIADVAAELGYADHAHLTDVFREVLGFTPSGYRREAADSEGAGCGPS</sequence>
<gene>
    <name evidence="5" type="ORF">GCM10009688_22650</name>
</gene>
<dbReference type="Gene3D" id="1.10.10.60">
    <property type="entry name" value="Homeodomain-like"/>
    <property type="match status" value="1"/>
</dbReference>
<dbReference type="InterPro" id="IPR046532">
    <property type="entry name" value="DUF6597"/>
</dbReference>
<evidence type="ECO:0000313" key="6">
    <source>
        <dbReference type="Proteomes" id="UP001500784"/>
    </source>
</evidence>
<reference evidence="5 6" key="1">
    <citation type="journal article" date="2019" name="Int. J. Syst. Evol. Microbiol.">
        <title>The Global Catalogue of Microorganisms (GCM) 10K type strain sequencing project: providing services to taxonomists for standard genome sequencing and annotation.</title>
        <authorList>
            <consortium name="The Broad Institute Genomics Platform"/>
            <consortium name="The Broad Institute Genome Sequencing Center for Infectious Disease"/>
            <person name="Wu L."/>
            <person name="Ma J."/>
        </authorList>
    </citation>
    <scope>NUCLEOTIDE SEQUENCE [LARGE SCALE GENOMIC DNA]</scope>
    <source>
        <strain evidence="5 6">JCM 13316</strain>
    </source>
</reference>
<proteinExistence type="predicted"/>
<name>A0ABN2PB40_9MICC</name>
<evidence type="ECO:0000313" key="5">
    <source>
        <dbReference type="EMBL" id="GAA1917066.1"/>
    </source>
</evidence>
<evidence type="ECO:0000259" key="4">
    <source>
        <dbReference type="PROSITE" id="PS01124"/>
    </source>
</evidence>
<dbReference type="EMBL" id="BAAALV010000004">
    <property type="protein sequence ID" value="GAA1917066.1"/>
    <property type="molecule type" value="Genomic_DNA"/>
</dbReference>
<protein>
    <submittedName>
        <fullName evidence="5">Helix-turn-helix domain-containing protein</fullName>
    </submittedName>
</protein>
<keyword evidence="3" id="KW-0804">Transcription</keyword>
<evidence type="ECO:0000256" key="3">
    <source>
        <dbReference type="ARBA" id="ARBA00023163"/>
    </source>
</evidence>
<evidence type="ECO:0000256" key="2">
    <source>
        <dbReference type="ARBA" id="ARBA00023125"/>
    </source>
</evidence>
<dbReference type="PROSITE" id="PS00041">
    <property type="entry name" value="HTH_ARAC_FAMILY_1"/>
    <property type="match status" value="1"/>
</dbReference>
<dbReference type="PANTHER" id="PTHR46796">
    <property type="entry name" value="HTH-TYPE TRANSCRIPTIONAL ACTIVATOR RHAS-RELATED"/>
    <property type="match status" value="1"/>
</dbReference>
<accession>A0ABN2PB40</accession>
<dbReference type="SMART" id="SM00342">
    <property type="entry name" value="HTH_ARAC"/>
    <property type="match status" value="1"/>
</dbReference>
<organism evidence="5 6">
    <name type="scientific">Arthrobacter gandavensis</name>
    <dbReference type="NCBI Taxonomy" id="169960"/>
    <lineage>
        <taxon>Bacteria</taxon>
        <taxon>Bacillati</taxon>
        <taxon>Actinomycetota</taxon>
        <taxon>Actinomycetes</taxon>
        <taxon>Micrococcales</taxon>
        <taxon>Micrococcaceae</taxon>
        <taxon>Arthrobacter</taxon>
    </lineage>
</organism>